<comment type="caution">
    <text evidence="2">The sequence shown here is derived from an EMBL/GenBank/DDBJ whole genome shotgun (WGS) entry which is preliminary data.</text>
</comment>
<dbReference type="SUPFAM" id="SSF54427">
    <property type="entry name" value="NTF2-like"/>
    <property type="match status" value="1"/>
</dbReference>
<dbReference type="Proteomes" id="UP001500736">
    <property type="component" value="Unassembled WGS sequence"/>
</dbReference>
<feature type="domain" description="SnoaL-like" evidence="1">
    <location>
        <begin position="7"/>
        <end position="111"/>
    </location>
</feature>
<dbReference type="Gene3D" id="3.10.450.50">
    <property type="match status" value="1"/>
</dbReference>
<sequence>MTPKEYVKRFYESDFANDTTVIDNYLHKDCLLHWSSSKGFSVLKFNDIKDLFLDISRTYESFRVEISHLLADENFVTTRYTVYVRTIEDPDEEQPMAHFITIWELKDNKLYRGYEISQQADVSLESLKSFSKIKV</sequence>
<name>A0ABN1JSA0_9FLAO</name>
<dbReference type="RefSeq" id="WP_131506735.1">
    <property type="nucleotide sequence ID" value="NZ_BAAAGF010000003.1"/>
</dbReference>
<accession>A0ABN1JSA0</accession>
<dbReference type="Pfam" id="PF12680">
    <property type="entry name" value="SnoaL_2"/>
    <property type="match status" value="1"/>
</dbReference>
<dbReference type="EMBL" id="BAAAGF010000003">
    <property type="protein sequence ID" value="GAA0745563.1"/>
    <property type="molecule type" value="Genomic_DNA"/>
</dbReference>
<keyword evidence="3" id="KW-1185">Reference proteome</keyword>
<organism evidence="2 3">
    <name type="scientific">Gaetbulibacter jejuensis</name>
    <dbReference type="NCBI Taxonomy" id="584607"/>
    <lineage>
        <taxon>Bacteria</taxon>
        <taxon>Pseudomonadati</taxon>
        <taxon>Bacteroidota</taxon>
        <taxon>Flavobacteriia</taxon>
        <taxon>Flavobacteriales</taxon>
        <taxon>Flavobacteriaceae</taxon>
        <taxon>Gaetbulibacter</taxon>
    </lineage>
</organism>
<gene>
    <name evidence="2" type="ORF">GCM10009431_20750</name>
</gene>
<dbReference type="InterPro" id="IPR032710">
    <property type="entry name" value="NTF2-like_dom_sf"/>
</dbReference>
<evidence type="ECO:0000313" key="3">
    <source>
        <dbReference type="Proteomes" id="UP001500736"/>
    </source>
</evidence>
<proteinExistence type="predicted"/>
<dbReference type="InterPro" id="IPR037401">
    <property type="entry name" value="SnoaL-like"/>
</dbReference>
<evidence type="ECO:0000313" key="2">
    <source>
        <dbReference type="EMBL" id="GAA0745563.1"/>
    </source>
</evidence>
<protein>
    <recommendedName>
        <fullName evidence="1">SnoaL-like domain-containing protein</fullName>
    </recommendedName>
</protein>
<reference evidence="2 3" key="1">
    <citation type="journal article" date="2019" name="Int. J. Syst. Evol. Microbiol.">
        <title>The Global Catalogue of Microorganisms (GCM) 10K type strain sequencing project: providing services to taxonomists for standard genome sequencing and annotation.</title>
        <authorList>
            <consortium name="The Broad Institute Genomics Platform"/>
            <consortium name="The Broad Institute Genome Sequencing Center for Infectious Disease"/>
            <person name="Wu L."/>
            <person name="Ma J."/>
        </authorList>
    </citation>
    <scope>NUCLEOTIDE SEQUENCE [LARGE SCALE GENOMIC DNA]</scope>
    <source>
        <strain evidence="2 3">JCM 15976</strain>
    </source>
</reference>
<evidence type="ECO:0000259" key="1">
    <source>
        <dbReference type="Pfam" id="PF12680"/>
    </source>
</evidence>